<gene>
    <name evidence="2" type="ORF">FH965_20715</name>
</gene>
<feature type="domain" description="TfoX N-terminal" evidence="1">
    <location>
        <begin position="19"/>
        <end position="99"/>
    </location>
</feature>
<dbReference type="Proteomes" id="UP000316806">
    <property type="component" value="Chromosome"/>
</dbReference>
<evidence type="ECO:0000259" key="1">
    <source>
        <dbReference type="Pfam" id="PF04993"/>
    </source>
</evidence>
<evidence type="ECO:0000313" key="2">
    <source>
        <dbReference type="EMBL" id="QDQ12685.1"/>
    </source>
</evidence>
<dbReference type="AlphaFoldDB" id="A0A516RAJ8"/>
<dbReference type="EMBL" id="CP040916">
    <property type="protein sequence ID" value="QDQ12685.1"/>
    <property type="molecule type" value="Genomic_DNA"/>
</dbReference>
<name>A0A516RAJ8_STRST</name>
<protein>
    <submittedName>
        <fullName evidence="2">TfoX/Sxy family protein</fullName>
    </submittedName>
</protein>
<dbReference type="RefSeq" id="WP_144320018.1">
    <property type="nucleotide sequence ID" value="NZ_CP040916.1"/>
</dbReference>
<sequence>MAYDEVLAERIRERLEPEGVAAKKMFGGITFLLQGNALANLYEEGLMVRVGSEGMDEALGRPGARQFVFRGKEQNGWVVLAEETLDDEVLDDWLKWAMEVTAELPPK</sequence>
<dbReference type="SUPFAM" id="SSF159894">
    <property type="entry name" value="YgaC/TfoX-N like"/>
    <property type="match status" value="1"/>
</dbReference>
<dbReference type="Pfam" id="PF04993">
    <property type="entry name" value="TfoX_N"/>
    <property type="match status" value="1"/>
</dbReference>
<accession>A0A516RAJ8</accession>
<reference evidence="2 3" key="1">
    <citation type="journal article" date="2019" name="J. Ind. Microbiol. Biotechnol.">
        <title>The complete genomic sequence of Streptomyces spectabilis NRRL-2792 and identification of secondary metabolite biosynthetic gene clusters.</title>
        <authorList>
            <person name="Sinha A."/>
            <person name="Phillips-Salemka S."/>
            <person name="Niraula T.A."/>
            <person name="Short K.A."/>
            <person name="Niraula N.P."/>
        </authorList>
    </citation>
    <scope>NUCLEOTIDE SEQUENCE [LARGE SCALE GENOMIC DNA]</scope>
    <source>
        <strain evidence="2 3">NRRL 2792</strain>
    </source>
</reference>
<dbReference type="Gene3D" id="3.30.1460.30">
    <property type="entry name" value="YgaC/TfoX-N like chaperone"/>
    <property type="match status" value="1"/>
</dbReference>
<dbReference type="InterPro" id="IPR007076">
    <property type="entry name" value="TfoX_N"/>
</dbReference>
<organism evidence="2 3">
    <name type="scientific">Streptomyces spectabilis</name>
    <dbReference type="NCBI Taxonomy" id="68270"/>
    <lineage>
        <taxon>Bacteria</taxon>
        <taxon>Bacillati</taxon>
        <taxon>Actinomycetota</taxon>
        <taxon>Actinomycetes</taxon>
        <taxon>Kitasatosporales</taxon>
        <taxon>Streptomycetaceae</taxon>
        <taxon>Streptomyces</taxon>
    </lineage>
</organism>
<evidence type="ECO:0000313" key="3">
    <source>
        <dbReference type="Proteomes" id="UP000316806"/>
    </source>
</evidence>
<proteinExistence type="predicted"/>